<gene>
    <name evidence="2" type="ORF">O9H85_33255</name>
</gene>
<evidence type="ECO:0000256" key="1">
    <source>
        <dbReference type="SAM" id="Phobius"/>
    </source>
</evidence>
<dbReference type="EMBL" id="JAQAGZ010000032">
    <property type="protein sequence ID" value="MCZ8517136.1"/>
    <property type="molecule type" value="Genomic_DNA"/>
</dbReference>
<evidence type="ECO:0000313" key="3">
    <source>
        <dbReference type="Proteomes" id="UP001527882"/>
    </source>
</evidence>
<feature type="transmembrane region" description="Helical" evidence="1">
    <location>
        <begin position="14"/>
        <end position="32"/>
    </location>
</feature>
<keyword evidence="1" id="KW-0472">Membrane</keyword>
<dbReference type="Proteomes" id="UP001527882">
    <property type="component" value="Unassembled WGS sequence"/>
</dbReference>
<comment type="caution">
    <text evidence="2">The sequence shown here is derived from an EMBL/GenBank/DDBJ whole genome shotgun (WGS) entry which is preliminary data.</text>
</comment>
<reference evidence="2 3" key="1">
    <citation type="submission" date="2022-12" db="EMBL/GenBank/DDBJ databases">
        <title>Draft genome sequence of Paenibacillus sp. dW9.</title>
        <authorList>
            <person name="Choi E.-W."/>
            <person name="Kim D.-U."/>
        </authorList>
    </citation>
    <scope>NUCLEOTIDE SEQUENCE [LARGE SCALE GENOMIC DNA]</scope>
    <source>
        <strain evidence="3">dW9</strain>
    </source>
</reference>
<dbReference type="RefSeq" id="WP_269885668.1">
    <property type="nucleotide sequence ID" value="NZ_JAQAGZ010000032.1"/>
</dbReference>
<evidence type="ECO:0000313" key="2">
    <source>
        <dbReference type="EMBL" id="MCZ8517136.1"/>
    </source>
</evidence>
<keyword evidence="1" id="KW-0812">Transmembrane</keyword>
<organism evidence="2 3">
    <name type="scientific">Paenibacillus gyeongsangnamensis</name>
    <dbReference type="NCBI Taxonomy" id="3388067"/>
    <lineage>
        <taxon>Bacteria</taxon>
        <taxon>Bacillati</taxon>
        <taxon>Bacillota</taxon>
        <taxon>Bacilli</taxon>
        <taxon>Bacillales</taxon>
        <taxon>Paenibacillaceae</taxon>
        <taxon>Paenibacillus</taxon>
    </lineage>
</organism>
<keyword evidence="1" id="KW-1133">Transmembrane helix</keyword>
<accession>A0ABT4QJU1</accession>
<evidence type="ECO:0008006" key="4">
    <source>
        <dbReference type="Google" id="ProtNLM"/>
    </source>
</evidence>
<proteinExistence type="predicted"/>
<keyword evidence="3" id="KW-1185">Reference proteome</keyword>
<name>A0ABT4QJU1_9BACL</name>
<protein>
    <recommendedName>
        <fullName evidence="4">DUF2140 domain-containing protein</fullName>
    </recommendedName>
</protein>
<sequence length="185" mass="20864">MGEGFSLKTLLKGLTGLVFLCVVLLAVTLWYVQPNQKLDLSYAELPMKDKVFSMLMSRKLEVTLSEQEVNDLLKKALAQHTQVKPGVTLTGARFYLQGERLTADVNLLVQGSYLAEATLDFELGWEEPNLTAIHTGTRIKDIRVPLGWFRLEPLRLPLNDYLPRRLTVRDIGFSGSTVKVGFKLR</sequence>